<accession>A0A060HVZ3</accession>
<protein>
    <submittedName>
        <fullName evidence="4">Putative integrase family protein</fullName>
    </submittedName>
</protein>
<dbReference type="InterPro" id="IPR032874">
    <property type="entry name" value="DDE_dom"/>
</dbReference>
<evidence type="ECO:0000313" key="5">
    <source>
        <dbReference type="Proteomes" id="UP000027093"/>
    </source>
</evidence>
<evidence type="ECO:0000256" key="1">
    <source>
        <dbReference type="PROSITE-ProRule" id="PRU00325"/>
    </source>
</evidence>
<dbReference type="InterPro" id="IPR052183">
    <property type="entry name" value="IS_Transposase"/>
</dbReference>
<dbReference type="Gene3D" id="3.30.420.10">
    <property type="entry name" value="Ribonuclease H-like superfamily/Ribonuclease H"/>
    <property type="match status" value="1"/>
</dbReference>
<name>A0A060HVZ3_9ARCH</name>
<keyword evidence="5" id="KW-1185">Reference proteome</keyword>
<dbReference type="InterPro" id="IPR007527">
    <property type="entry name" value="Znf_SWIM"/>
</dbReference>
<reference evidence="4 5" key="1">
    <citation type="journal article" date="2014" name="Int. J. Syst. Evol. Microbiol.">
        <title>Nitrososphaera viennensis gen. nov., sp. nov., an aerobic and mesophilic, ammonia-oxidizing archaeon from soil and a member of the archaeal phylum Thaumarchaeota.</title>
        <authorList>
            <person name="Stieglmeier M."/>
            <person name="Klingl A."/>
            <person name="Alves R.J."/>
            <person name="Rittmann S.K."/>
            <person name="Melcher M."/>
            <person name="Leisch N."/>
            <person name="Schleper C."/>
        </authorList>
    </citation>
    <scope>NUCLEOTIDE SEQUENCE [LARGE SCALE GENOMIC DNA]</scope>
    <source>
        <strain evidence="4">EN76</strain>
    </source>
</reference>
<dbReference type="PROSITE" id="PS50994">
    <property type="entry name" value="INTEGRASE"/>
    <property type="match status" value="1"/>
</dbReference>
<dbReference type="InterPro" id="IPR001584">
    <property type="entry name" value="Integrase_cat-core"/>
</dbReference>
<dbReference type="GO" id="GO:0003676">
    <property type="term" value="F:nucleic acid binding"/>
    <property type="evidence" value="ECO:0007669"/>
    <property type="project" value="InterPro"/>
</dbReference>
<dbReference type="PROSITE" id="PS50966">
    <property type="entry name" value="ZF_SWIM"/>
    <property type="match status" value="1"/>
</dbReference>
<evidence type="ECO:0000259" key="2">
    <source>
        <dbReference type="PROSITE" id="PS50966"/>
    </source>
</evidence>
<evidence type="ECO:0000313" key="4">
    <source>
        <dbReference type="EMBL" id="AIC17212.1"/>
    </source>
</evidence>
<dbReference type="InterPro" id="IPR012337">
    <property type="entry name" value="RNaseH-like_sf"/>
</dbReference>
<proteinExistence type="predicted"/>
<dbReference type="SUPFAM" id="SSF53098">
    <property type="entry name" value="Ribonuclease H-like"/>
    <property type="match status" value="1"/>
</dbReference>
<dbReference type="GO" id="GO:0015074">
    <property type="term" value="P:DNA integration"/>
    <property type="evidence" value="ECO:0007669"/>
    <property type="project" value="InterPro"/>
</dbReference>
<dbReference type="EMBL" id="CP007536">
    <property type="protein sequence ID" value="AIC17212.1"/>
    <property type="molecule type" value="Genomic_DNA"/>
</dbReference>
<sequence length="389" mass="44357">MIILMTILMQPQKSAYDSQARMKRGLELLESNSKNIVENQDGSFQVPSQMGSMSYEVRLIGQSWVCTCPDFEYRQVEACKHIFAVRMMIATKTYLRDEPKPKVFAEDAIPCDRCGSIRTIRYGQSSGKQVFKCKDCQHKFTEPSLLKKAKFSPELVTLTLDLYFSGLSLRKIARNLSDHFRIDINYSTIYTWIQKYIPIITEYVNSLAPQLSTTWHADEVFIRTRDGNVMQHGYSMGFLWNIMDRETRFLIASKLTEKRDVVAAIDAFKEAAKNAHGITPEKVHTDALRHYHSGVKVFPNAERVQSGIRKKTANNNRIERMNGTVRERTKVLRGLKTVETPIIDGQRIQYNFVKPHIALDGKTPGQVAGLDVNGWKELLGRAVRGSNGL</sequence>
<keyword evidence="1" id="KW-0862">Zinc</keyword>
<feature type="domain" description="Integrase catalytic" evidence="3">
    <location>
        <begin position="205"/>
        <end position="372"/>
    </location>
</feature>
<dbReference type="HOGENOM" id="CLU_043491_0_0_2"/>
<keyword evidence="1" id="KW-0863">Zinc-finger</keyword>
<feature type="domain" description="SWIM-type" evidence="2">
    <location>
        <begin position="55"/>
        <end position="90"/>
    </location>
</feature>
<dbReference type="InterPro" id="IPR036397">
    <property type="entry name" value="RNaseH_sf"/>
</dbReference>
<dbReference type="PANTHER" id="PTHR35528">
    <property type="entry name" value="BLL1675 PROTEIN"/>
    <property type="match status" value="1"/>
</dbReference>
<evidence type="ECO:0000259" key="3">
    <source>
        <dbReference type="PROSITE" id="PS50994"/>
    </source>
</evidence>
<dbReference type="AlphaFoldDB" id="A0A060HVZ3"/>
<dbReference type="Proteomes" id="UP000027093">
    <property type="component" value="Chromosome"/>
</dbReference>
<dbReference type="PANTHER" id="PTHR35528:SF3">
    <property type="entry name" value="BLL1675 PROTEIN"/>
    <property type="match status" value="1"/>
</dbReference>
<dbReference type="GO" id="GO:0008270">
    <property type="term" value="F:zinc ion binding"/>
    <property type="evidence" value="ECO:0007669"/>
    <property type="project" value="UniProtKB-KW"/>
</dbReference>
<dbReference type="Pfam" id="PF13610">
    <property type="entry name" value="DDE_Tnp_IS240"/>
    <property type="match status" value="1"/>
</dbReference>
<organism evidence="4 5">
    <name type="scientific">Nitrososphaera viennensis EN76</name>
    <dbReference type="NCBI Taxonomy" id="926571"/>
    <lineage>
        <taxon>Archaea</taxon>
        <taxon>Nitrososphaerota</taxon>
        <taxon>Nitrososphaeria</taxon>
        <taxon>Nitrososphaerales</taxon>
        <taxon>Nitrososphaeraceae</taxon>
        <taxon>Nitrososphaera</taxon>
    </lineage>
</organism>
<keyword evidence="1" id="KW-0479">Metal-binding</keyword>
<dbReference type="KEGG" id="nvn:NVIE_029340"/>
<gene>
    <name evidence="4" type="ORF">NVIE_029340</name>
</gene>
<dbReference type="STRING" id="926571.NVIE_029340"/>